<dbReference type="SUPFAM" id="SSF50998">
    <property type="entry name" value="Quinoprotein alcohol dehydrogenase-like"/>
    <property type="match status" value="1"/>
</dbReference>
<evidence type="ECO:0000313" key="1">
    <source>
        <dbReference type="EMBL" id="PZP29673.1"/>
    </source>
</evidence>
<protein>
    <submittedName>
        <fullName evidence="1">Uncharacterized protein</fullName>
    </submittedName>
</protein>
<accession>A0A2W5DGQ1</accession>
<organism evidence="1 2">
    <name type="scientific">Roseateles depolymerans</name>
    <dbReference type="NCBI Taxonomy" id="76731"/>
    <lineage>
        <taxon>Bacteria</taxon>
        <taxon>Pseudomonadati</taxon>
        <taxon>Pseudomonadota</taxon>
        <taxon>Betaproteobacteria</taxon>
        <taxon>Burkholderiales</taxon>
        <taxon>Sphaerotilaceae</taxon>
        <taxon>Roseateles</taxon>
    </lineage>
</organism>
<comment type="caution">
    <text evidence="1">The sequence shown here is derived from an EMBL/GenBank/DDBJ whole genome shotgun (WGS) entry which is preliminary data.</text>
</comment>
<gene>
    <name evidence="1" type="ORF">DI603_16565</name>
</gene>
<dbReference type="Proteomes" id="UP000249633">
    <property type="component" value="Unassembled WGS sequence"/>
</dbReference>
<dbReference type="AlphaFoldDB" id="A0A2W5DGQ1"/>
<sequence>MCALSGCSRLQEAALTVDEKLLRAHPLPAEVTVGQQRLQTLVAADKPARDELDRQWQERVALRTMTCTQGLSISRWASVDEVRGLPIDKACLREQDQGLQELVAYRTLGRLLQAPPLRPRVPLGKPALLNAQGQVGLSWAVTAAQAGVAVAGTWGQGKAVAVDLAAGQVLSDLPRQVGGADEVTVSPNGRVIGVSASSQPSALIAAEQGDVFWQPADETRVRAWLPDVGAVLLSRGKGPQLVVVDLTTGKSQPLFEGPKGSSSVATVAVLDGPPSRLAVALDGTVQLYALQRQGQKLEIRLVKTLVLNNSRGPVLSPLVPLRGGRLLAFASPSGLAWLDLESGDNGVWVAQPLRFGVLAKLSERALLVVAPDLRGSGPRHFSFDVEDQTLAPATLPAEAALQSSTDGRLVLRSYGKVWIGDAVALDAPQSLQSALAPYEDWRLEQQVARAVRGLQTDEIQPAPAAVTVPAPAAWPAAAAARAAPLLPRLPAGTQVHTIGVYEGERSASVGQPVRAVRVVLRPSPRPMVLVLSSYEAVSWQVTNLGAQVEAVLVSSYNPSTVSGLAGVSVQQIGRVYAYEATSPDYKRLRDLVERYTGTAEHGSFQGRYSGASFSVGGR</sequence>
<dbReference type="EMBL" id="QFOD01000017">
    <property type="protein sequence ID" value="PZP29673.1"/>
    <property type="molecule type" value="Genomic_DNA"/>
</dbReference>
<reference evidence="1 2" key="1">
    <citation type="submission" date="2017-08" db="EMBL/GenBank/DDBJ databases">
        <title>Infants hospitalized years apart are colonized by the same room-sourced microbial strains.</title>
        <authorList>
            <person name="Brooks B."/>
            <person name="Olm M.R."/>
            <person name="Firek B.A."/>
            <person name="Baker R."/>
            <person name="Thomas B.C."/>
            <person name="Morowitz M.J."/>
            <person name="Banfield J.F."/>
        </authorList>
    </citation>
    <scope>NUCLEOTIDE SEQUENCE [LARGE SCALE GENOMIC DNA]</scope>
    <source>
        <strain evidence="1">S2_012_000_R2_81</strain>
    </source>
</reference>
<name>A0A2W5DGQ1_9BURK</name>
<proteinExistence type="predicted"/>
<dbReference type="InterPro" id="IPR011047">
    <property type="entry name" value="Quinoprotein_ADH-like_sf"/>
</dbReference>
<evidence type="ECO:0000313" key="2">
    <source>
        <dbReference type="Proteomes" id="UP000249633"/>
    </source>
</evidence>